<sequence length="44" mass="5334">MSSRNSRRVKCRVVRRRRTSGGSRVVVLRCRIKNRRRDRRSSSF</sequence>
<feature type="compositionally biased region" description="Basic residues" evidence="1">
    <location>
        <begin position="1"/>
        <end position="19"/>
    </location>
</feature>
<dbReference type="RefSeq" id="WP_290398570.1">
    <property type="nucleotide sequence ID" value="NZ_JAUHLN010000001.1"/>
</dbReference>
<dbReference type="EMBL" id="JAUHLN010000001">
    <property type="protein sequence ID" value="MDN4072456.1"/>
    <property type="molecule type" value="Genomic_DNA"/>
</dbReference>
<reference evidence="2" key="1">
    <citation type="submission" date="2023-06" db="EMBL/GenBank/DDBJ databases">
        <title>Draft Genome Sequences of Representative Paenibacillus Polymyxa, Bacillus cereus, Fictibacillus sp., and Brevibacillus agri Strains Isolated from Amazonian Dark Earth.</title>
        <authorList>
            <person name="Pellegrinetti T.A."/>
            <person name="Cunha I.C.M."/>
            <person name="Chaves M.G."/>
            <person name="Freitas A.S."/>
            <person name="Silva A.V.R."/>
            <person name="Tsai S.M."/>
            <person name="Mendes L.W."/>
        </authorList>
    </citation>
    <scope>NUCLEOTIDE SEQUENCE</scope>
    <source>
        <strain evidence="2">CENA-BCM004</strain>
    </source>
</reference>
<organism evidence="2 3">
    <name type="scientific">Fictibacillus terranigra</name>
    <dbReference type="NCBI Taxonomy" id="3058424"/>
    <lineage>
        <taxon>Bacteria</taxon>
        <taxon>Bacillati</taxon>
        <taxon>Bacillota</taxon>
        <taxon>Bacilli</taxon>
        <taxon>Bacillales</taxon>
        <taxon>Fictibacillaceae</taxon>
        <taxon>Fictibacillus</taxon>
    </lineage>
</organism>
<feature type="region of interest" description="Disordered" evidence="1">
    <location>
        <begin position="1"/>
        <end position="22"/>
    </location>
</feature>
<dbReference type="Proteomes" id="UP001168694">
    <property type="component" value="Unassembled WGS sequence"/>
</dbReference>
<proteinExistence type="predicted"/>
<protein>
    <recommendedName>
        <fullName evidence="4">50S ribosomal protein L36</fullName>
    </recommendedName>
</protein>
<comment type="caution">
    <text evidence="2">The sequence shown here is derived from an EMBL/GenBank/DDBJ whole genome shotgun (WGS) entry which is preliminary data.</text>
</comment>
<accession>A0ABT8E3H1</accession>
<evidence type="ECO:0008006" key="4">
    <source>
        <dbReference type="Google" id="ProtNLM"/>
    </source>
</evidence>
<evidence type="ECO:0000256" key="1">
    <source>
        <dbReference type="SAM" id="MobiDB-lite"/>
    </source>
</evidence>
<keyword evidence="3" id="KW-1185">Reference proteome</keyword>
<gene>
    <name evidence="2" type="ORF">QYF49_05350</name>
</gene>
<evidence type="ECO:0000313" key="2">
    <source>
        <dbReference type="EMBL" id="MDN4072456.1"/>
    </source>
</evidence>
<evidence type="ECO:0000313" key="3">
    <source>
        <dbReference type="Proteomes" id="UP001168694"/>
    </source>
</evidence>
<name>A0ABT8E3H1_9BACL</name>